<dbReference type="EMBL" id="UOFW01000210">
    <property type="protein sequence ID" value="VAX07524.1"/>
    <property type="molecule type" value="Genomic_DNA"/>
</dbReference>
<dbReference type="PANTHER" id="PTHR31637">
    <property type="entry name" value="2,3-BISPHOSPHOGLYCERATE-INDEPENDENT PHOSPHOGLYCERATE MUTASE"/>
    <property type="match status" value="1"/>
</dbReference>
<feature type="domain" description="Metalloenzyme" evidence="1">
    <location>
        <begin position="1"/>
        <end position="186"/>
    </location>
</feature>
<gene>
    <name evidence="2" type="ORF">MNBD_ALPHA03-1468</name>
</gene>
<dbReference type="GO" id="GO:0005829">
    <property type="term" value="C:cytosol"/>
    <property type="evidence" value="ECO:0007669"/>
    <property type="project" value="TreeGrafter"/>
</dbReference>
<reference evidence="2" key="1">
    <citation type="submission" date="2018-06" db="EMBL/GenBank/DDBJ databases">
        <authorList>
            <person name="Zhirakovskaya E."/>
        </authorList>
    </citation>
    <scope>NUCLEOTIDE SEQUENCE</scope>
</reference>
<dbReference type="InterPro" id="IPR017850">
    <property type="entry name" value="Alkaline_phosphatase_core_sf"/>
</dbReference>
<protein>
    <submittedName>
        <fullName evidence="2">2,3-bisphosphoglycerate-independent phosphoglycerate mutase</fullName>
        <ecNumber evidence="2">5.4.2.12</ecNumber>
    </submittedName>
</protein>
<dbReference type="SUPFAM" id="SSF53649">
    <property type="entry name" value="Alkaline phosphatase-like"/>
    <property type="match status" value="1"/>
</dbReference>
<sequence length="219" mass="23173">NGLTQLRISETEKYAHITFFFNGGKENTYPGEDRILIPSPDVATYDLKPEMSAPEVTDKLVEAIASEKYDLIIVNFANPDMVGHTGIMSAAKIAVETVDKSLGRLQDALLAVGGTMLVTADHGNIELMTDQKSGQPHTAHTTNLVPIILVNGDAAAGLLNEGEAFDLDNGCLADVAPTILNLMGLKQPPSMTGHSLLKLAPHQTKTEQTTITTGGPGAA</sequence>
<evidence type="ECO:0000313" key="2">
    <source>
        <dbReference type="EMBL" id="VAX07524.1"/>
    </source>
</evidence>
<accession>A0A3B1B664</accession>
<name>A0A3B1B664_9ZZZZ</name>
<dbReference type="Gene3D" id="3.40.720.10">
    <property type="entry name" value="Alkaline Phosphatase, subunit A"/>
    <property type="match status" value="1"/>
</dbReference>
<dbReference type="InterPro" id="IPR005995">
    <property type="entry name" value="Pgm_bpd_ind"/>
</dbReference>
<keyword evidence="2" id="KW-0413">Isomerase</keyword>
<feature type="non-terminal residue" evidence="2">
    <location>
        <position position="1"/>
    </location>
</feature>
<evidence type="ECO:0000259" key="1">
    <source>
        <dbReference type="Pfam" id="PF01676"/>
    </source>
</evidence>
<organism evidence="2">
    <name type="scientific">hydrothermal vent metagenome</name>
    <dbReference type="NCBI Taxonomy" id="652676"/>
    <lineage>
        <taxon>unclassified sequences</taxon>
        <taxon>metagenomes</taxon>
        <taxon>ecological metagenomes</taxon>
    </lineage>
</organism>
<dbReference type="PANTHER" id="PTHR31637:SF0">
    <property type="entry name" value="2,3-BISPHOSPHOGLYCERATE-INDEPENDENT PHOSPHOGLYCERATE MUTASE"/>
    <property type="match status" value="1"/>
</dbReference>
<dbReference type="GO" id="GO:0030145">
    <property type="term" value="F:manganese ion binding"/>
    <property type="evidence" value="ECO:0007669"/>
    <property type="project" value="TreeGrafter"/>
</dbReference>
<dbReference type="EC" id="5.4.2.12" evidence="2"/>
<dbReference type="InterPro" id="IPR006124">
    <property type="entry name" value="Metalloenzyme"/>
</dbReference>
<dbReference type="AlphaFoldDB" id="A0A3B1B664"/>
<dbReference type="GO" id="GO:0006007">
    <property type="term" value="P:glucose catabolic process"/>
    <property type="evidence" value="ECO:0007669"/>
    <property type="project" value="InterPro"/>
</dbReference>
<proteinExistence type="predicted"/>
<dbReference type="GO" id="GO:0004619">
    <property type="term" value="F:phosphoglycerate mutase activity"/>
    <property type="evidence" value="ECO:0007669"/>
    <property type="project" value="UniProtKB-EC"/>
</dbReference>
<dbReference type="Pfam" id="PF01676">
    <property type="entry name" value="Metalloenzyme"/>
    <property type="match status" value="1"/>
</dbReference>